<feature type="region of interest" description="Disordered" evidence="1">
    <location>
        <begin position="90"/>
        <end position="125"/>
    </location>
</feature>
<name>A0A1J4K4I2_9EUKA</name>
<dbReference type="Proteomes" id="UP000179807">
    <property type="component" value="Unassembled WGS sequence"/>
</dbReference>
<dbReference type="VEuPathDB" id="TrichDB:TRFO_06282"/>
<dbReference type="AlphaFoldDB" id="A0A1J4K4I2"/>
<comment type="caution">
    <text evidence="2">The sequence shown here is derived from an EMBL/GenBank/DDBJ whole genome shotgun (WGS) entry which is preliminary data.</text>
</comment>
<evidence type="ECO:0000313" key="3">
    <source>
        <dbReference type="Proteomes" id="UP000179807"/>
    </source>
</evidence>
<proteinExistence type="predicted"/>
<evidence type="ECO:0000256" key="1">
    <source>
        <dbReference type="SAM" id="MobiDB-lite"/>
    </source>
</evidence>
<gene>
    <name evidence="2" type="ORF">TRFO_06282</name>
</gene>
<feature type="compositionally biased region" description="Basic residues" evidence="1">
    <location>
        <begin position="93"/>
        <end position="103"/>
    </location>
</feature>
<dbReference type="RefSeq" id="XP_068357541.1">
    <property type="nucleotide sequence ID" value="XM_068492999.1"/>
</dbReference>
<sequence>MELETEFATLCHQFFDKPQISQDPDDLSQFFSRLIQKQQKVQITDEVRYFIPILASYQNGVFCPVLESCVDGISPLHFVPDLSLKITIGGNKPKIKRPSKNKTSRVAPRKLPQTARPKNESSIDDFDIPNITFPRQIAPPQTARPFGSSNYHPHSTRSMSFRKPLPPLKETQDNVLPSLYISDKQNFFIAKKANIEDQNYSILPPDYPDHMIGSDFAVLSAGGVIMTHGDHADVVDLGQFVDDLSKVYIVERQMFRLRYSYRFFYTWRERYRDRLFRKIIHFYDQKGAVGRPNFSQFLDKIRDDIIVSTDDLMPVYPLEFDNKNEEIDFSELIDIASNRIAAIDQRAKLMAEDTGRQTAELFKQVRAANLLMQLDFEELHSLNSLPPTLQTFASDLKWRVPSLFRQRLRENILKRERKLAGKRQEYLTCFFTRARILYSGILINQCKKCLMQFLDRFSTKRIHKRRSHKLTANFDPDGGIKIYPSRNLFMNWVERTSEAIIDAFLSENKHISTDVIADVDPEYEFEIEDPKKILSRYPDLNSLKNDAIGELSAVFNFVDQEISPHSNFLKNLKRLADEASTFSEFRRCDSVESMINSLLTAKQNLQKRPRNIYHTLPDNKEATDFVLDMRPSIEEGGKLLEKGIKTFQLNFLAELNQQFDEIQEMWSKLKDSNITREQCTQLEMKMVTFSTLCDMMGTAWKETISDIRATFDTISGVYRSLNGKTKFCSSESIAFFNNSCEKIGIGLIKMNENNDFNLQEYTEEYEYEEEEEEAK</sequence>
<feature type="region of interest" description="Disordered" evidence="1">
    <location>
        <begin position="137"/>
        <end position="165"/>
    </location>
</feature>
<protein>
    <submittedName>
        <fullName evidence="2">Uncharacterized protein</fullName>
    </submittedName>
</protein>
<accession>A0A1J4K4I2</accession>
<keyword evidence="3" id="KW-1185">Reference proteome</keyword>
<feature type="compositionally biased region" description="Polar residues" evidence="1">
    <location>
        <begin position="147"/>
        <end position="159"/>
    </location>
</feature>
<dbReference type="OrthoDB" id="10504915at2759"/>
<evidence type="ECO:0000313" key="2">
    <source>
        <dbReference type="EMBL" id="OHT04405.1"/>
    </source>
</evidence>
<organism evidence="2 3">
    <name type="scientific">Tritrichomonas foetus</name>
    <dbReference type="NCBI Taxonomy" id="1144522"/>
    <lineage>
        <taxon>Eukaryota</taxon>
        <taxon>Metamonada</taxon>
        <taxon>Parabasalia</taxon>
        <taxon>Tritrichomonadida</taxon>
        <taxon>Tritrichomonadidae</taxon>
        <taxon>Tritrichomonas</taxon>
    </lineage>
</organism>
<dbReference type="GeneID" id="94827703"/>
<reference evidence="2" key="1">
    <citation type="submission" date="2016-10" db="EMBL/GenBank/DDBJ databases">
        <authorList>
            <person name="Benchimol M."/>
            <person name="Almeida L.G."/>
            <person name="Vasconcelos A.T."/>
            <person name="Perreira-Neves A."/>
            <person name="Rosa I.A."/>
            <person name="Tasca T."/>
            <person name="Bogo M.R."/>
            <person name="de Souza W."/>
        </authorList>
    </citation>
    <scope>NUCLEOTIDE SEQUENCE [LARGE SCALE GENOMIC DNA]</scope>
    <source>
        <strain evidence="2">K</strain>
    </source>
</reference>
<dbReference type="EMBL" id="MLAK01000793">
    <property type="protein sequence ID" value="OHT04405.1"/>
    <property type="molecule type" value="Genomic_DNA"/>
</dbReference>